<keyword evidence="3" id="KW-1185">Reference proteome</keyword>
<feature type="region of interest" description="Disordered" evidence="1">
    <location>
        <begin position="209"/>
        <end position="254"/>
    </location>
</feature>
<organism evidence="2 3">
    <name type="scientific">Prorocentrum cordatum</name>
    <dbReference type="NCBI Taxonomy" id="2364126"/>
    <lineage>
        <taxon>Eukaryota</taxon>
        <taxon>Sar</taxon>
        <taxon>Alveolata</taxon>
        <taxon>Dinophyceae</taxon>
        <taxon>Prorocentrales</taxon>
        <taxon>Prorocentraceae</taxon>
        <taxon>Prorocentrum</taxon>
    </lineage>
</organism>
<comment type="caution">
    <text evidence="2">The sequence shown here is derived from an EMBL/GenBank/DDBJ whole genome shotgun (WGS) entry which is preliminary data.</text>
</comment>
<evidence type="ECO:0000313" key="3">
    <source>
        <dbReference type="Proteomes" id="UP001189429"/>
    </source>
</evidence>
<reference evidence="2" key="1">
    <citation type="submission" date="2023-10" db="EMBL/GenBank/DDBJ databases">
        <authorList>
            <person name="Chen Y."/>
            <person name="Shah S."/>
            <person name="Dougan E. K."/>
            <person name="Thang M."/>
            <person name="Chan C."/>
        </authorList>
    </citation>
    <scope>NUCLEOTIDE SEQUENCE [LARGE SCALE GENOMIC DNA]</scope>
</reference>
<protein>
    <submittedName>
        <fullName evidence="2">Uncharacterized protein</fullName>
    </submittedName>
</protein>
<dbReference type="Proteomes" id="UP001189429">
    <property type="component" value="Unassembled WGS sequence"/>
</dbReference>
<name>A0ABN9S963_9DINO</name>
<evidence type="ECO:0000256" key="1">
    <source>
        <dbReference type="SAM" id="MobiDB-lite"/>
    </source>
</evidence>
<evidence type="ECO:0000313" key="2">
    <source>
        <dbReference type="EMBL" id="CAK0827801.1"/>
    </source>
</evidence>
<accession>A0ABN9S963</accession>
<gene>
    <name evidence="2" type="ORF">PCOR1329_LOCUS27241</name>
</gene>
<sequence length="1017" mass="112104">MAGAADKTMYDPDSSTYRSSMCDCTKAVCEGCAEFIETHLPGFGCSPPDWPHHISISLFLGYTVDLLLAERARDESLAEDMAEGMLYTAEGNEVRDITASMGASTFALVDESYIVLSAWQVTQRWRKTPKTMRLKGVKLPSYSKKGAMSVLYPFKNPDQPYKILRLQTVLSANASSDQKGCLPEALKNQIPIVLKGRKRKIDFMAKLEAAAEDQPEKHVPRRSPAPSKPALTPKGGGRGLGSGSRSTPKRPASADADALDFIIDPSIPKGTPDYWIAKLPLRQVAKGTKLGSEYNQAKVLRDKLPVGDDRNRLNTHIELYDKAMTFIPGAMEKLDEDKFIQYCGAFDAAGVQLLPVTQKEIARRKTTPLWEGFESSPRELSGRNQLKMALDMLRIWDTEDTRADFDWRNPLLVTIGFPVPDMNDAFKQMVFNDNLIKWIGGGECKEAHVLEFVATALEAWDIPVDANLDPLSGQILVDAQKALNVLKHISDQNISINTDLGIFDDVKAMEQAAYQTTAKPSLFISVAHAVNGNTFWKARLASATKKNEKMKANAPKIAKLLQDFRKHQSPTPTQEFHDLVKRAIDDIPYLRTALSEGAADELESVAMNKLLEAVRCWTSVGTAGAPKADHRADHDMMQSFKKLLVIAAESCPSFEDLTREVDNLSKVLDAVDSDSKMQSVKHFISKANADEAVDVKELVDLAAGVDRGSLDAADQSEMLAHFSANVKQLVERDFEDAPNRKPVDMNLEFEGVLVGLMTKDVSKRAEVVLASARAVLKLKRAASLLNEKVIDDNDELAGEGAEKQAAVVKREVAKATKQLKNGLSDEVMKPAGLSPTKFNDTAGVIVKGAVDLHTRVGQACLQKREATLAEARLHAQTLTLDNPDLCRWIDRGETEWEDMKRMADELLNGVSVEGIFEAVHIIEKAKLATSEYADDMAVKADSELMSSTPDLIKKVANIACEIQLMQAFLSKSAKDKVWLRGQCVAVQKELSNWKVLPSDMDSTVLAKYRSALKLQSI</sequence>
<dbReference type="EMBL" id="CAUYUJ010009835">
    <property type="protein sequence ID" value="CAK0827801.1"/>
    <property type="molecule type" value="Genomic_DNA"/>
</dbReference>
<proteinExistence type="predicted"/>